<dbReference type="CDD" id="cd06163">
    <property type="entry name" value="S2P-M50_PDZ_RseP-like"/>
    <property type="match status" value="1"/>
</dbReference>
<gene>
    <name evidence="13" type="primary">rseP</name>
    <name evidence="13" type="ORF">KOR34_22280</name>
</gene>
<dbReference type="PANTHER" id="PTHR42837:SF2">
    <property type="entry name" value="MEMBRANE METALLOPROTEASE ARASP2, CHLOROPLASTIC-RELATED"/>
    <property type="match status" value="1"/>
</dbReference>
<evidence type="ECO:0000256" key="10">
    <source>
        <dbReference type="ARBA" id="ARBA00023136"/>
    </source>
</evidence>
<keyword evidence="4 13" id="KW-0645">Protease</keyword>
<name>A0A5C5VH49_9BACT</name>
<dbReference type="InterPro" id="IPR004387">
    <property type="entry name" value="Pept_M50_Zn"/>
</dbReference>
<organism evidence="13 14">
    <name type="scientific">Posidoniimonas corsicana</name>
    <dbReference type="NCBI Taxonomy" id="1938618"/>
    <lineage>
        <taxon>Bacteria</taxon>
        <taxon>Pseudomonadati</taxon>
        <taxon>Planctomycetota</taxon>
        <taxon>Planctomycetia</taxon>
        <taxon>Pirellulales</taxon>
        <taxon>Lacipirellulaceae</taxon>
        <taxon>Posidoniimonas</taxon>
    </lineage>
</organism>
<comment type="caution">
    <text evidence="13">The sequence shown here is derived from an EMBL/GenBank/DDBJ whole genome shotgun (WGS) entry which is preliminary data.</text>
</comment>
<keyword evidence="10 11" id="KW-0472">Membrane</keyword>
<keyword evidence="5 11" id="KW-0812">Transmembrane</keyword>
<evidence type="ECO:0000259" key="12">
    <source>
        <dbReference type="PROSITE" id="PS50106"/>
    </source>
</evidence>
<proteinExistence type="inferred from homology"/>
<sequence>MDACLMLADTSFVDLVLGILKVGAALGFVIFVHELGHFAVAKMCGVQCDKFFVGFDIGGYKLSRKWGETEYGIGILPLGGYVRMLGQNDDPSKIAEQLKESEAAAQDIDESQTKEITGPGGEKYRVDRRSYMAKSVPQRMAIISAGVIMNIIFGFIFAVIAFSIGADYIPCVVGGVSPASPAYMANLEPGDEFLKLNDRQEPSFGHLRQDVMLGDRDQGVTCVVKKAATGDEVELQLKPAVVKGVGMQIGISPSATNTLFADDPVAKGSTAAAAEGFQGGDKIVEINGAPVETYRDLKVQLFANLGKPLDVMVERPSESAGSDAPVTEVVTVQPAKIRRLGVQVTMGDVTAVQPGSPADDAGIEPGDRITSINGRPVGPAEPGEASWDPSTLPNRLPQEEGELELVLQRGDQTINATITQSEGRWFESPNGPGAPFALSTVGLTYQVSTEVAATVEGATGAEPLRVGDIITSIVVAPPKGGESDLESTTINFSEDSPNWPFFFTLMQAAPLDSEIVLTVKRNDKPVELKQTLSEQDGVFYPNPGLNLKTLVLTRPAESFGQALSLASDRVWSDMTSVFRVLGKIGSDQVPVKNVSGPLGILSVAYKSAEAGWSQLLLFLVLLSVNLAVLNFLPIPVLDGGHMVFLAWEGLTGKPANERVVVALHTVGFLMLIGLMVFAFSNDIRNMFGGQSF</sequence>
<reference evidence="13 14" key="1">
    <citation type="submission" date="2019-02" db="EMBL/GenBank/DDBJ databases">
        <title>Deep-cultivation of Planctomycetes and their phenomic and genomic characterization uncovers novel biology.</title>
        <authorList>
            <person name="Wiegand S."/>
            <person name="Jogler M."/>
            <person name="Boedeker C."/>
            <person name="Pinto D."/>
            <person name="Vollmers J."/>
            <person name="Rivas-Marin E."/>
            <person name="Kohn T."/>
            <person name="Peeters S.H."/>
            <person name="Heuer A."/>
            <person name="Rast P."/>
            <person name="Oberbeckmann S."/>
            <person name="Bunk B."/>
            <person name="Jeske O."/>
            <person name="Meyerdierks A."/>
            <person name="Storesund J.E."/>
            <person name="Kallscheuer N."/>
            <person name="Luecker S."/>
            <person name="Lage O.M."/>
            <person name="Pohl T."/>
            <person name="Merkel B.J."/>
            <person name="Hornburger P."/>
            <person name="Mueller R.-W."/>
            <person name="Bruemmer F."/>
            <person name="Labrenz M."/>
            <person name="Spormann A.M."/>
            <person name="Op Den Camp H."/>
            <person name="Overmann J."/>
            <person name="Amann R."/>
            <person name="Jetten M.S.M."/>
            <person name="Mascher T."/>
            <person name="Medema M.H."/>
            <person name="Devos D.P."/>
            <person name="Kaster A.-K."/>
            <person name="Ovreas L."/>
            <person name="Rohde M."/>
            <person name="Galperin M.Y."/>
            <person name="Jogler C."/>
        </authorList>
    </citation>
    <scope>NUCLEOTIDE SEQUENCE [LARGE SCALE GENOMIC DNA]</scope>
    <source>
        <strain evidence="13 14">KOR34</strain>
    </source>
</reference>
<keyword evidence="7" id="KW-0862">Zinc</keyword>
<dbReference type="EC" id="3.4.24.-" evidence="13"/>
<dbReference type="Pfam" id="PF02163">
    <property type="entry name" value="Peptidase_M50"/>
    <property type="match status" value="1"/>
</dbReference>
<dbReference type="InterPro" id="IPR041489">
    <property type="entry name" value="PDZ_6"/>
</dbReference>
<keyword evidence="14" id="KW-1185">Reference proteome</keyword>
<dbReference type="RefSeq" id="WP_146564623.1">
    <property type="nucleotide sequence ID" value="NZ_SIHJ01000001.1"/>
</dbReference>
<dbReference type="GO" id="GO:0004222">
    <property type="term" value="F:metalloendopeptidase activity"/>
    <property type="evidence" value="ECO:0007669"/>
    <property type="project" value="InterPro"/>
</dbReference>
<evidence type="ECO:0000256" key="1">
    <source>
        <dbReference type="ARBA" id="ARBA00001947"/>
    </source>
</evidence>
<keyword evidence="8 11" id="KW-1133">Transmembrane helix</keyword>
<dbReference type="InterPro" id="IPR001478">
    <property type="entry name" value="PDZ"/>
</dbReference>
<feature type="transmembrane region" description="Helical" evidence="11">
    <location>
        <begin position="658"/>
        <end position="679"/>
    </location>
</feature>
<evidence type="ECO:0000256" key="4">
    <source>
        <dbReference type="ARBA" id="ARBA00022670"/>
    </source>
</evidence>
<comment type="cofactor">
    <cofactor evidence="1">
        <name>Zn(2+)</name>
        <dbReference type="ChEBI" id="CHEBI:29105"/>
    </cofactor>
</comment>
<evidence type="ECO:0000256" key="9">
    <source>
        <dbReference type="ARBA" id="ARBA00023049"/>
    </source>
</evidence>
<evidence type="ECO:0000256" key="2">
    <source>
        <dbReference type="ARBA" id="ARBA00004141"/>
    </source>
</evidence>
<feature type="domain" description="PDZ" evidence="12">
    <location>
        <begin position="329"/>
        <end position="377"/>
    </location>
</feature>
<dbReference type="PANTHER" id="PTHR42837">
    <property type="entry name" value="REGULATOR OF SIGMA-E PROTEASE RSEP"/>
    <property type="match status" value="1"/>
</dbReference>
<dbReference type="Proteomes" id="UP000316714">
    <property type="component" value="Unassembled WGS sequence"/>
</dbReference>
<dbReference type="SUPFAM" id="SSF50156">
    <property type="entry name" value="PDZ domain-like"/>
    <property type="match status" value="3"/>
</dbReference>
<dbReference type="AlphaFoldDB" id="A0A5C5VH49"/>
<dbReference type="OrthoDB" id="9782003at2"/>
<evidence type="ECO:0000256" key="8">
    <source>
        <dbReference type="ARBA" id="ARBA00022989"/>
    </source>
</evidence>
<evidence type="ECO:0000313" key="14">
    <source>
        <dbReference type="Proteomes" id="UP000316714"/>
    </source>
</evidence>
<keyword evidence="9" id="KW-0482">Metalloprotease</keyword>
<dbReference type="GO" id="GO:0006508">
    <property type="term" value="P:proteolysis"/>
    <property type="evidence" value="ECO:0007669"/>
    <property type="project" value="UniProtKB-KW"/>
</dbReference>
<feature type="transmembrane region" description="Helical" evidence="11">
    <location>
        <begin position="615"/>
        <end position="637"/>
    </location>
</feature>
<dbReference type="InterPro" id="IPR036034">
    <property type="entry name" value="PDZ_sf"/>
</dbReference>
<dbReference type="SMART" id="SM00228">
    <property type="entry name" value="PDZ"/>
    <property type="match status" value="3"/>
</dbReference>
<feature type="domain" description="PDZ" evidence="12">
    <location>
        <begin position="265"/>
        <end position="317"/>
    </location>
</feature>
<evidence type="ECO:0000256" key="6">
    <source>
        <dbReference type="ARBA" id="ARBA00022801"/>
    </source>
</evidence>
<dbReference type="PROSITE" id="PS50106">
    <property type="entry name" value="PDZ"/>
    <property type="match status" value="2"/>
</dbReference>
<evidence type="ECO:0000256" key="7">
    <source>
        <dbReference type="ARBA" id="ARBA00022833"/>
    </source>
</evidence>
<evidence type="ECO:0000313" key="13">
    <source>
        <dbReference type="EMBL" id="TWT37280.1"/>
    </source>
</evidence>
<feature type="transmembrane region" description="Helical" evidence="11">
    <location>
        <begin position="12"/>
        <end position="33"/>
    </location>
</feature>
<comment type="subcellular location">
    <subcellularLocation>
        <location evidence="2">Membrane</location>
        <topology evidence="2">Multi-pass membrane protein</topology>
    </subcellularLocation>
</comment>
<feature type="transmembrane region" description="Helical" evidence="11">
    <location>
        <begin position="140"/>
        <end position="164"/>
    </location>
</feature>
<keyword evidence="6 13" id="KW-0378">Hydrolase</keyword>
<comment type="similarity">
    <text evidence="3">Belongs to the peptidase M50B family.</text>
</comment>
<dbReference type="Pfam" id="PF17820">
    <property type="entry name" value="PDZ_6"/>
    <property type="match status" value="1"/>
</dbReference>
<evidence type="ECO:0000256" key="3">
    <source>
        <dbReference type="ARBA" id="ARBA00007931"/>
    </source>
</evidence>
<dbReference type="EMBL" id="SIHJ01000001">
    <property type="protein sequence ID" value="TWT37280.1"/>
    <property type="molecule type" value="Genomic_DNA"/>
</dbReference>
<accession>A0A5C5VH49</accession>
<dbReference type="GO" id="GO:0016020">
    <property type="term" value="C:membrane"/>
    <property type="evidence" value="ECO:0007669"/>
    <property type="project" value="UniProtKB-SubCell"/>
</dbReference>
<dbReference type="Gene3D" id="2.30.42.10">
    <property type="match status" value="3"/>
</dbReference>
<protein>
    <submittedName>
        <fullName evidence="13">Regulator of sigma-E protease RseP</fullName>
        <ecNumber evidence="13">3.4.24.-</ecNumber>
    </submittedName>
</protein>
<evidence type="ECO:0000256" key="5">
    <source>
        <dbReference type="ARBA" id="ARBA00022692"/>
    </source>
</evidence>
<dbReference type="InterPro" id="IPR008915">
    <property type="entry name" value="Peptidase_M50"/>
</dbReference>
<evidence type="ECO:0000256" key="11">
    <source>
        <dbReference type="SAM" id="Phobius"/>
    </source>
</evidence>